<feature type="region of interest" description="Disordered" evidence="1">
    <location>
        <begin position="104"/>
        <end position="134"/>
    </location>
</feature>
<dbReference type="Proteomes" id="UP000199125">
    <property type="component" value="Unassembled WGS sequence"/>
</dbReference>
<dbReference type="EMBL" id="FNXG01000001">
    <property type="protein sequence ID" value="SEH58604.1"/>
    <property type="molecule type" value="Genomic_DNA"/>
</dbReference>
<keyword evidence="2" id="KW-0812">Transmembrane</keyword>
<accession>A0A1H6JHM7</accession>
<feature type="transmembrane region" description="Helical" evidence="2">
    <location>
        <begin position="79"/>
        <end position="98"/>
    </location>
</feature>
<sequence>MKDIFFLRTCVVLAAVILAGGAALCLLLQAAFGDRPELGQLLGLVAAEPGSPLETAGPELAWLPAWLCPVLTRLLRVEAWVYTALLLLALPVVLSLGIDWAAGRRKPSAGAEGPLPDQVPRMGRREAVDRLPPE</sequence>
<gene>
    <name evidence="3" type="ORF">SAMN04488075_0212</name>
</gene>
<reference evidence="4" key="1">
    <citation type="submission" date="2016-10" db="EMBL/GenBank/DDBJ databases">
        <authorList>
            <person name="Varghese N."/>
            <person name="Submissions S."/>
        </authorList>
    </citation>
    <scope>NUCLEOTIDE SEQUENCE [LARGE SCALE GENOMIC DNA]</scope>
    <source>
        <strain evidence="4">DSM 11593</strain>
    </source>
</reference>
<evidence type="ECO:0000256" key="1">
    <source>
        <dbReference type="SAM" id="MobiDB-lite"/>
    </source>
</evidence>
<protein>
    <submittedName>
        <fullName evidence="3">Uncharacterized protein</fullName>
    </submittedName>
</protein>
<dbReference type="AlphaFoldDB" id="A0A1H6JHM7"/>
<keyword evidence="2" id="KW-1133">Transmembrane helix</keyword>
<keyword evidence="2" id="KW-0472">Membrane</keyword>
<keyword evidence="4" id="KW-1185">Reference proteome</keyword>
<evidence type="ECO:0000313" key="4">
    <source>
        <dbReference type="Proteomes" id="UP000199125"/>
    </source>
</evidence>
<proteinExistence type="predicted"/>
<feature type="compositionally biased region" description="Basic and acidic residues" evidence="1">
    <location>
        <begin position="123"/>
        <end position="134"/>
    </location>
</feature>
<evidence type="ECO:0000256" key="2">
    <source>
        <dbReference type="SAM" id="Phobius"/>
    </source>
</evidence>
<organism evidence="3 4">
    <name type="scientific">Paracoccus alkenifer</name>
    <dbReference type="NCBI Taxonomy" id="65735"/>
    <lineage>
        <taxon>Bacteria</taxon>
        <taxon>Pseudomonadati</taxon>
        <taxon>Pseudomonadota</taxon>
        <taxon>Alphaproteobacteria</taxon>
        <taxon>Rhodobacterales</taxon>
        <taxon>Paracoccaceae</taxon>
        <taxon>Paracoccus</taxon>
    </lineage>
</organism>
<name>A0A1H6JHM7_9RHOB</name>
<evidence type="ECO:0000313" key="3">
    <source>
        <dbReference type="EMBL" id="SEH58604.1"/>
    </source>
</evidence>